<proteinExistence type="predicted"/>
<dbReference type="Proteomes" id="UP001215503">
    <property type="component" value="Unassembled WGS sequence"/>
</dbReference>
<comment type="caution">
    <text evidence="2">The sequence shown here is derived from an EMBL/GenBank/DDBJ whole genome shotgun (WGS) entry which is preliminary data.</text>
</comment>
<organism evidence="2 3">
    <name type="scientific">Aquibaculum arenosum</name>
    <dbReference type="NCBI Taxonomy" id="3032591"/>
    <lineage>
        <taxon>Bacteria</taxon>
        <taxon>Pseudomonadati</taxon>
        <taxon>Pseudomonadota</taxon>
        <taxon>Alphaproteobacteria</taxon>
        <taxon>Rhodospirillales</taxon>
        <taxon>Rhodovibrionaceae</taxon>
        <taxon>Aquibaculum</taxon>
    </lineage>
</organism>
<dbReference type="InterPro" id="IPR011330">
    <property type="entry name" value="Glyco_hydro/deAcase_b/a-brl"/>
</dbReference>
<evidence type="ECO:0000256" key="1">
    <source>
        <dbReference type="SAM" id="MobiDB-lite"/>
    </source>
</evidence>
<accession>A0ABT5YLN7</accession>
<evidence type="ECO:0000313" key="2">
    <source>
        <dbReference type="EMBL" id="MDF2095812.1"/>
    </source>
</evidence>
<name>A0ABT5YLN7_9PROT</name>
<dbReference type="Gene3D" id="3.20.20.370">
    <property type="entry name" value="Glycoside hydrolase/deacetylase"/>
    <property type="match status" value="1"/>
</dbReference>
<dbReference type="SUPFAM" id="SSF88713">
    <property type="entry name" value="Glycoside hydrolase/deacetylase"/>
    <property type="match status" value="1"/>
</dbReference>
<protein>
    <recommendedName>
        <fullName evidence="4">Polysaccharide deacetylase</fullName>
    </recommendedName>
</protein>
<keyword evidence="3" id="KW-1185">Reference proteome</keyword>
<feature type="region of interest" description="Disordered" evidence="1">
    <location>
        <begin position="248"/>
        <end position="276"/>
    </location>
</feature>
<evidence type="ECO:0008006" key="4">
    <source>
        <dbReference type="Google" id="ProtNLM"/>
    </source>
</evidence>
<reference evidence="2 3" key="1">
    <citation type="submission" date="2023-03" db="EMBL/GenBank/DDBJ databases">
        <title>Fodinicurvata sp. CAU 1616 isolated from sea sendiment.</title>
        <authorList>
            <person name="Kim W."/>
        </authorList>
    </citation>
    <scope>NUCLEOTIDE SEQUENCE [LARGE SCALE GENOMIC DNA]</scope>
    <source>
        <strain evidence="2 3">CAU 1616</strain>
    </source>
</reference>
<gene>
    <name evidence="2" type="ORF">P2G67_07475</name>
</gene>
<evidence type="ECO:0000313" key="3">
    <source>
        <dbReference type="Proteomes" id="UP001215503"/>
    </source>
</evidence>
<sequence>MAGWADNFSYDYYARLVEAASRFLTPRLFREVPSLRADGGHLLLRHDIDCSLEAALALGRLEHDMGVRATYFVMMQSLLYDPEQGDALRELRDLGHEVGIHFDCPPEQRGDDRAGLEARVRMDCHRLQAVLGEAVTSISFHRPVESFLRGPLFIAGRVNAYAAELMTWYISDSRGSWRCGEPLDELTQARHGTLQLLTHPIWWGREHLAPADRLQLFFRQSTRHMSRRERAVFDAILTATMPGVRRNGLYAPPPSLLRQQPPLPREADRPGLAQRL</sequence>
<dbReference type="RefSeq" id="WP_275821588.1">
    <property type="nucleotide sequence ID" value="NZ_JARHUD010000004.1"/>
</dbReference>
<dbReference type="EMBL" id="JARHUD010000004">
    <property type="protein sequence ID" value="MDF2095812.1"/>
    <property type="molecule type" value="Genomic_DNA"/>
</dbReference>